<evidence type="ECO:0000259" key="4">
    <source>
        <dbReference type="Pfam" id="PF13490"/>
    </source>
</evidence>
<dbReference type="Gene3D" id="1.10.10.1320">
    <property type="entry name" value="Anti-sigma factor, zinc-finger domain"/>
    <property type="match status" value="1"/>
</dbReference>
<feature type="transmembrane region" description="Helical" evidence="3">
    <location>
        <begin position="83"/>
        <end position="105"/>
    </location>
</feature>
<keyword evidence="3" id="KW-0812">Transmembrane</keyword>
<keyword evidence="6" id="KW-1185">Reference proteome</keyword>
<dbReference type="Pfam" id="PF13490">
    <property type="entry name" value="zf-HC2"/>
    <property type="match status" value="1"/>
</dbReference>
<dbReference type="InterPro" id="IPR041916">
    <property type="entry name" value="Anti_sigma_zinc_sf"/>
</dbReference>
<protein>
    <recommendedName>
        <fullName evidence="2">Anti-sigma-W factor RsiW</fullName>
    </recommendedName>
</protein>
<evidence type="ECO:0000313" key="6">
    <source>
        <dbReference type="Proteomes" id="UP000409147"/>
    </source>
</evidence>
<evidence type="ECO:0000313" key="5">
    <source>
        <dbReference type="EMBL" id="VUW90679.1"/>
    </source>
</evidence>
<proteinExistence type="inferred from homology"/>
<reference evidence="5 6" key="1">
    <citation type="submission" date="2019-07" db="EMBL/GenBank/DDBJ databases">
        <authorList>
            <person name="Hibberd C M."/>
            <person name="Gehrig L. J."/>
            <person name="Chang H.-W."/>
            <person name="Venkatesh S."/>
        </authorList>
    </citation>
    <scope>NUCLEOTIDE SEQUENCE [LARGE SCALE GENOMIC DNA]</scope>
    <source>
        <strain evidence="5">Ruminococcus_obeum_SSTS_Bg7063</strain>
    </source>
</reference>
<sequence length="248" mass="28897">MKISCNIIEDLLPLYVDDMVSEDSRQLVEEHLKECPSCRKMQEEMMRENHLTDIKKGSDSVQTNKMEAELLKKIRCKIRKKRIASVLLAVAIVLAAGGIGHYWYYDKENYISWDEANISVKDGKVYSTVNPLGRVKSILSVDQKNMFYMLSETMWTHKEYPSDSNTENELWNLQDFQEAYERGADTVTDETSFPTGIEHVYYVDPENVKEAFKLWDYQDEPEKAQQKEEELAAKCHLIWSAEDTEKDN</sequence>
<comment type="similarity">
    <text evidence="1">Belongs to the zinc-associated anti-sigma factor (ZAS) superfamily. Anti-sigma-W factor family.</text>
</comment>
<keyword evidence="3" id="KW-0472">Membrane</keyword>
<feature type="domain" description="Putative zinc-finger" evidence="4">
    <location>
        <begin position="5"/>
        <end position="39"/>
    </location>
</feature>
<dbReference type="AlphaFoldDB" id="A0A564S6I3"/>
<dbReference type="EMBL" id="CABHNB010000003">
    <property type="protein sequence ID" value="VUW90679.1"/>
    <property type="molecule type" value="Genomic_DNA"/>
</dbReference>
<accession>A0A564S6I3</accession>
<dbReference type="Proteomes" id="UP000409147">
    <property type="component" value="Unassembled WGS sequence"/>
</dbReference>
<evidence type="ECO:0000256" key="1">
    <source>
        <dbReference type="ARBA" id="ARBA00024353"/>
    </source>
</evidence>
<evidence type="ECO:0000256" key="3">
    <source>
        <dbReference type="SAM" id="Phobius"/>
    </source>
</evidence>
<organism evidence="5 6">
    <name type="scientific">Blautia obeum</name>
    <dbReference type="NCBI Taxonomy" id="40520"/>
    <lineage>
        <taxon>Bacteria</taxon>
        <taxon>Bacillati</taxon>
        <taxon>Bacillota</taxon>
        <taxon>Clostridia</taxon>
        <taxon>Lachnospirales</taxon>
        <taxon>Lachnospiraceae</taxon>
        <taxon>Blautia</taxon>
    </lineage>
</organism>
<dbReference type="RefSeq" id="WP_144368186.1">
    <property type="nucleotide sequence ID" value="NZ_CABHNB010000003.1"/>
</dbReference>
<gene>
    <name evidence="5" type="ORF">ROSSTS7063_00194</name>
</gene>
<dbReference type="InterPro" id="IPR027383">
    <property type="entry name" value="Znf_put"/>
</dbReference>
<evidence type="ECO:0000256" key="2">
    <source>
        <dbReference type="ARBA" id="ARBA00024438"/>
    </source>
</evidence>
<keyword evidence="3" id="KW-1133">Transmembrane helix</keyword>
<name>A0A564S6I3_9FIRM</name>